<evidence type="ECO:0000256" key="1">
    <source>
        <dbReference type="ARBA" id="ARBA00004651"/>
    </source>
</evidence>
<dbReference type="AlphaFoldDB" id="A0A6I8VWW1"/>
<dbReference type="GO" id="GO:0007165">
    <property type="term" value="P:signal transduction"/>
    <property type="evidence" value="ECO:0007669"/>
    <property type="project" value="UniProtKB-KW"/>
</dbReference>
<feature type="transmembrane region" description="Helical" evidence="6">
    <location>
        <begin position="266"/>
        <end position="286"/>
    </location>
</feature>
<protein>
    <recommendedName>
        <fullName evidence="6">Gustatory receptor</fullName>
    </recommendedName>
</protein>
<dbReference type="RefSeq" id="XP_033235572.1">
    <property type="nucleotide sequence ID" value="XM_033379681.1"/>
</dbReference>
<accession>A0A6I8VWW1</accession>
<feature type="transmembrane region" description="Helical" evidence="6">
    <location>
        <begin position="77"/>
        <end position="93"/>
    </location>
</feature>
<feature type="transmembrane region" description="Helical" evidence="6">
    <location>
        <begin position="130"/>
        <end position="152"/>
    </location>
</feature>
<comment type="function">
    <text evidence="6">Gustatory receptor which mediates acceptance or avoidance behavior, depending on its substrates.</text>
</comment>
<dbReference type="KEGG" id="dpo:117183958"/>
<proteinExistence type="inferred from homology"/>
<keyword evidence="5 6" id="KW-0472">Membrane</keyword>
<comment type="subcellular location">
    <subcellularLocation>
        <location evidence="1 6">Cell membrane</location>
        <topology evidence="1 6">Multi-pass membrane protein</topology>
    </subcellularLocation>
</comment>
<feature type="transmembrane region" description="Helical" evidence="6">
    <location>
        <begin position="357"/>
        <end position="377"/>
    </location>
</feature>
<reference evidence="8" key="1">
    <citation type="submission" date="2025-08" db="UniProtKB">
        <authorList>
            <consortium name="RefSeq"/>
        </authorList>
    </citation>
    <scope>IDENTIFICATION</scope>
    <source>
        <strain evidence="8">MV-25-SWS-2005</strain>
        <tissue evidence="8">Whole body</tissue>
    </source>
</reference>
<dbReference type="InParanoid" id="A0A6I8VWW1"/>
<comment type="caution">
    <text evidence="6">Lacks conserved residue(s) required for the propagation of feature annotation.</text>
</comment>
<keyword evidence="4 6" id="KW-1133">Transmembrane helix</keyword>
<organism evidence="7 8">
    <name type="scientific">Drosophila pseudoobscura pseudoobscura</name>
    <name type="common">Fruit fly</name>
    <dbReference type="NCBI Taxonomy" id="46245"/>
    <lineage>
        <taxon>Eukaryota</taxon>
        <taxon>Metazoa</taxon>
        <taxon>Ecdysozoa</taxon>
        <taxon>Arthropoda</taxon>
        <taxon>Hexapoda</taxon>
        <taxon>Insecta</taxon>
        <taxon>Pterygota</taxon>
        <taxon>Neoptera</taxon>
        <taxon>Endopterygota</taxon>
        <taxon>Diptera</taxon>
        <taxon>Brachycera</taxon>
        <taxon>Muscomorpha</taxon>
        <taxon>Ephydroidea</taxon>
        <taxon>Drosophilidae</taxon>
        <taxon>Drosophila</taxon>
        <taxon>Sophophora</taxon>
    </lineage>
</organism>
<keyword evidence="6" id="KW-0675">Receptor</keyword>
<feature type="transmembrane region" description="Helical" evidence="6">
    <location>
        <begin position="517"/>
        <end position="539"/>
    </location>
</feature>
<evidence type="ECO:0000256" key="3">
    <source>
        <dbReference type="ARBA" id="ARBA00022692"/>
    </source>
</evidence>
<keyword evidence="7" id="KW-1185">Reference proteome</keyword>
<dbReference type="GO" id="GO:0050909">
    <property type="term" value="P:sensory perception of taste"/>
    <property type="evidence" value="ECO:0007669"/>
    <property type="project" value="InterPro"/>
</dbReference>
<evidence type="ECO:0000256" key="4">
    <source>
        <dbReference type="ARBA" id="ARBA00022989"/>
    </source>
</evidence>
<evidence type="ECO:0000256" key="5">
    <source>
        <dbReference type="ARBA" id="ARBA00023136"/>
    </source>
</evidence>
<dbReference type="GO" id="GO:0005886">
    <property type="term" value="C:plasma membrane"/>
    <property type="evidence" value="ECO:0007669"/>
    <property type="project" value="UniProtKB-SubCell"/>
</dbReference>
<gene>
    <name evidence="8" type="primary">LOC117183958</name>
</gene>
<dbReference type="InterPro" id="IPR013604">
    <property type="entry name" value="7TM_chemorcpt"/>
</dbReference>
<dbReference type="Pfam" id="PF08395">
    <property type="entry name" value="7tm_7"/>
    <property type="match status" value="2"/>
</dbReference>
<feature type="transmembrane region" description="Helical" evidence="6">
    <location>
        <begin position="232"/>
        <end position="254"/>
    </location>
</feature>
<feature type="transmembrane region" description="Helical" evidence="6">
    <location>
        <begin position="36"/>
        <end position="57"/>
    </location>
</feature>
<dbReference type="Proteomes" id="UP000001819">
    <property type="component" value="Chromosome 4"/>
</dbReference>
<name>A0A6I8VWW1_DROPS</name>
<evidence type="ECO:0000313" key="8">
    <source>
        <dbReference type="RefSeq" id="XP_033235572.1"/>
    </source>
</evidence>
<evidence type="ECO:0000256" key="6">
    <source>
        <dbReference type="RuleBase" id="RU363108"/>
    </source>
</evidence>
<keyword evidence="2 6" id="KW-1003">Cell membrane</keyword>
<feature type="transmembrane region" description="Helical" evidence="6">
    <location>
        <begin position="551"/>
        <end position="571"/>
    </location>
</feature>
<evidence type="ECO:0000313" key="7">
    <source>
        <dbReference type="Proteomes" id="UP000001819"/>
    </source>
</evidence>
<evidence type="ECO:0000256" key="2">
    <source>
        <dbReference type="ARBA" id="ARBA00022475"/>
    </source>
</evidence>
<sequence>MGQKLLLTFLHYQRYLGLSDLDYSEAGRGYWLHATWYSYAAQFLVAGTFFSALVAALSEPLYYINTGSMTGNIFDNAVMMTASVTQLLANLWFRSQQQTQVALLQRLSKVKEHLQVDTVALSSPRRMYRLWVGTWFFYGYMVGNFAASFWLAKPKLSHALTLLGFGLRVMSANFQYTCYSGMVCLLQRLLRAQAEELQILVDTHPIPLEALAKSLRVHDEILMLGQREFVQVYGGVLLFLFLYQVMQCVLIFYVSTLKGSLNLRTTLTMSGWLAPMLLYLILPLMVNDVSNQFLHYQRYLGLSNLDYSQHQQRYTLHGTCVSYGLQFVVAVIFVSAFVSALAESVNYMQTNSLTGNIYDHAVILTVSVTQLLANLWFRAHQQAQVTLLRRLSKVMRLLKVNTLALGQPRWVYRLWVAVCLWYAMMIGSFGSSIWLSGMKLSHILTLLAFALRLLCANFQFTLYSSMVCVLQRLLSVQGELLQVLLGDPSGISREALARCLRLHDEILMLSQGEFVQVYGGVLLFLFLYQVMECVLIAYVSTLEGFRSMQELARIVCWISPMLVYLILPLMINDLSNQVSPWGATLP</sequence>
<keyword evidence="6" id="KW-0807">Transducer</keyword>
<feature type="transmembrane region" description="Helical" evidence="6">
    <location>
        <begin position="323"/>
        <end position="345"/>
    </location>
</feature>
<feature type="transmembrane region" description="Helical" evidence="6">
    <location>
        <begin position="414"/>
        <end position="436"/>
    </location>
</feature>
<keyword evidence="3 6" id="KW-0812">Transmembrane</keyword>
<comment type="similarity">
    <text evidence="6">Belongs to the insect chemoreceptor superfamily. Gustatory receptor (GR) family.</text>
</comment>